<dbReference type="Gene3D" id="3.30.1250.10">
    <property type="entry name" value="Ribosome maturation protein SBDS, N-terminal domain"/>
    <property type="match status" value="1"/>
</dbReference>
<name>A0A6G1I0A3_9PEZI</name>
<feature type="domain" description="Ribosome maturation protein SDO1/SBDS N-terminal" evidence="2">
    <location>
        <begin position="7"/>
        <end position="95"/>
    </location>
</feature>
<feature type="region of interest" description="Disordered" evidence="1">
    <location>
        <begin position="92"/>
        <end position="118"/>
    </location>
</feature>
<dbReference type="SUPFAM" id="SSF89895">
    <property type="entry name" value="FYSH domain"/>
    <property type="match status" value="1"/>
</dbReference>
<evidence type="ECO:0000313" key="4">
    <source>
        <dbReference type="Proteomes" id="UP000799640"/>
    </source>
</evidence>
<dbReference type="EMBL" id="ML996692">
    <property type="protein sequence ID" value="KAF2401743.1"/>
    <property type="molecule type" value="Genomic_DNA"/>
</dbReference>
<dbReference type="PANTHER" id="PTHR10927">
    <property type="entry name" value="RIBOSOME MATURATION PROTEIN SBDS"/>
    <property type="match status" value="1"/>
</dbReference>
<dbReference type="AlphaFoldDB" id="A0A6G1I0A3"/>
<dbReference type="InterPro" id="IPR036786">
    <property type="entry name" value="Ribosome_mat_SBDS_N_sf"/>
</dbReference>
<keyword evidence="4" id="KW-1185">Reference proteome</keyword>
<protein>
    <submittedName>
        <fullName evidence="3">Putative RNA binding protein</fullName>
    </submittedName>
</protein>
<dbReference type="PANTHER" id="PTHR10927:SF2">
    <property type="entry name" value="RESTRICTION OF TELOMERE CAPPING PROTEIN 3"/>
    <property type="match status" value="1"/>
</dbReference>
<dbReference type="OrthoDB" id="2567806at2759"/>
<proteinExistence type="predicted"/>
<organism evidence="3 4">
    <name type="scientific">Trichodelitschia bisporula</name>
    <dbReference type="NCBI Taxonomy" id="703511"/>
    <lineage>
        <taxon>Eukaryota</taxon>
        <taxon>Fungi</taxon>
        <taxon>Dikarya</taxon>
        <taxon>Ascomycota</taxon>
        <taxon>Pezizomycotina</taxon>
        <taxon>Dothideomycetes</taxon>
        <taxon>Dothideomycetes incertae sedis</taxon>
        <taxon>Phaeotrichales</taxon>
        <taxon>Phaeotrichaceae</taxon>
        <taxon>Trichodelitschia</taxon>
    </lineage>
</organism>
<dbReference type="InterPro" id="IPR019783">
    <property type="entry name" value="SDO1/SBDS_N"/>
</dbReference>
<evidence type="ECO:0000259" key="2">
    <source>
        <dbReference type="Pfam" id="PF01172"/>
    </source>
</evidence>
<gene>
    <name evidence="3" type="ORF">EJ06DRAFT_580995</name>
</gene>
<sequence length="118" mass="12663">MRADSLVAKVHYQGTDDDFVVIAESVEAVQKWKGDKTVPLVDVVNSFQVFCTHKQGIQGQLDRASNAALENEFGTKNEDDVVKMILEKGDVQEAKAGGRQGERNPNNGPGAGAPGVHS</sequence>
<dbReference type="Pfam" id="PF01172">
    <property type="entry name" value="SBDS_N"/>
    <property type="match status" value="1"/>
</dbReference>
<evidence type="ECO:0000256" key="1">
    <source>
        <dbReference type="SAM" id="MobiDB-lite"/>
    </source>
</evidence>
<dbReference type="Proteomes" id="UP000799640">
    <property type="component" value="Unassembled WGS sequence"/>
</dbReference>
<reference evidence="3" key="1">
    <citation type="journal article" date="2020" name="Stud. Mycol.">
        <title>101 Dothideomycetes genomes: a test case for predicting lifestyles and emergence of pathogens.</title>
        <authorList>
            <person name="Haridas S."/>
            <person name="Albert R."/>
            <person name="Binder M."/>
            <person name="Bloem J."/>
            <person name="Labutti K."/>
            <person name="Salamov A."/>
            <person name="Andreopoulos B."/>
            <person name="Baker S."/>
            <person name="Barry K."/>
            <person name="Bills G."/>
            <person name="Bluhm B."/>
            <person name="Cannon C."/>
            <person name="Castanera R."/>
            <person name="Culley D."/>
            <person name="Daum C."/>
            <person name="Ezra D."/>
            <person name="Gonzalez J."/>
            <person name="Henrissat B."/>
            <person name="Kuo A."/>
            <person name="Liang C."/>
            <person name="Lipzen A."/>
            <person name="Lutzoni F."/>
            <person name="Magnuson J."/>
            <person name="Mondo S."/>
            <person name="Nolan M."/>
            <person name="Ohm R."/>
            <person name="Pangilinan J."/>
            <person name="Park H.-J."/>
            <person name="Ramirez L."/>
            <person name="Alfaro M."/>
            <person name="Sun H."/>
            <person name="Tritt A."/>
            <person name="Yoshinaga Y."/>
            <person name="Zwiers L.-H."/>
            <person name="Turgeon B."/>
            <person name="Goodwin S."/>
            <person name="Spatafora J."/>
            <person name="Crous P."/>
            <person name="Grigoriev I."/>
        </authorList>
    </citation>
    <scope>NUCLEOTIDE SEQUENCE</scope>
    <source>
        <strain evidence="3">CBS 262.69</strain>
    </source>
</reference>
<evidence type="ECO:0000313" key="3">
    <source>
        <dbReference type="EMBL" id="KAF2401743.1"/>
    </source>
</evidence>
<dbReference type="InterPro" id="IPR039100">
    <property type="entry name" value="Sdo1/SBDS-like"/>
</dbReference>
<feature type="compositionally biased region" description="Gly residues" evidence="1">
    <location>
        <begin position="109"/>
        <end position="118"/>
    </location>
</feature>
<accession>A0A6G1I0A3</accession>